<reference evidence="3 4" key="1">
    <citation type="journal article" date="2013" name="Proc. Natl. Acad. Sci. U.S.A.">
        <title>Fine-scale variation in meiotic recombination in Mimulus inferred from population shotgun sequencing.</title>
        <authorList>
            <person name="Hellsten U."/>
            <person name="Wright K.M."/>
            <person name="Jenkins J."/>
            <person name="Shu S."/>
            <person name="Yuan Y."/>
            <person name="Wessler S.R."/>
            <person name="Schmutz J."/>
            <person name="Willis J.H."/>
            <person name="Rokhsar D.S."/>
        </authorList>
    </citation>
    <scope>NUCLEOTIDE SEQUENCE [LARGE SCALE GENOMIC DNA]</scope>
    <source>
        <strain evidence="4">cv. DUN x IM62</strain>
    </source>
</reference>
<evidence type="ECO:0000313" key="4">
    <source>
        <dbReference type="Proteomes" id="UP000030748"/>
    </source>
</evidence>
<feature type="signal peptide" evidence="2">
    <location>
        <begin position="1"/>
        <end position="22"/>
    </location>
</feature>
<feature type="region of interest" description="Disordered" evidence="1">
    <location>
        <begin position="39"/>
        <end position="79"/>
    </location>
</feature>
<organism evidence="3 4">
    <name type="scientific">Erythranthe guttata</name>
    <name type="common">Yellow monkey flower</name>
    <name type="synonym">Mimulus guttatus</name>
    <dbReference type="NCBI Taxonomy" id="4155"/>
    <lineage>
        <taxon>Eukaryota</taxon>
        <taxon>Viridiplantae</taxon>
        <taxon>Streptophyta</taxon>
        <taxon>Embryophyta</taxon>
        <taxon>Tracheophyta</taxon>
        <taxon>Spermatophyta</taxon>
        <taxon>Magnoliopsida</taxon>
        <taxon>eudicotyledons</taxon>
        <taxon>Gunneridae</taxon>
        <taxon>Pentapetalae</taxon>
        <taxon>asterids</taxon>
        <taxon>lamiids</taxon>
        <taxon>Lamiales</taxon>
        <taxon>Phrymaceae</taxon>
        <taxon>Erythranthe</taxon>
    </lineage>
</organism>
<sequence>MTRAQILFSLRLIWPSLQHCYAISSTFQETKSVSFKTSTAVYSSRNSNQRNTREANEKTIRKRPSEPSPVGNRRPLTRA</sequence>
<evidence type="ECO:0000313" key="3">
    <source>
        <dbReference type="EMBL" id="EYU24282.1"/>
    </source>
</evidence>
<dbReference type="EMBL" id="KI632130">
    <property type="protein sequence ID" value="EYU24282.1"/>
    <property type="molecule type" value="Genomic_DNA"/>
</dbReference>
<dbReference type="AlphaFoldDB" id="A0A022Q6I6"/>
<feature type="compositionally biased region" description="Basic and acidic residues" evidence="1">
    <location>
        <begin position="51"/>
        <end position="65"/>
    </location>
</feature>
<gene>
    <name evidence="3" type="ORF">MIMGU_mgv1a017370mg</name>
</gene>
<accession>A0A022Q6I6</accession>
<evidence type="ECO:0000256" key="1">
    <source>
        <dbReference type="SAM" id="MobiDB-lite"/>
    </source>
</evidence>
<feature type="compositionally biased region" description="Polar residues" evidence="1">
    <location>
        <begin position="39"/>
        <end position="50"/>
    </location>
</feature>
<evidence type="ECO:0008006" key="5">
    <source>
        <dbReference type="Google" id="ProtNLM"/>
    </source>
</evidence>
<name>A0A022Q6I6_ERYGU</name>
<protein>
    <recommendedName>
        <fullName evidence="5">Secreted protein</fullName>
    </recommendedName>
</protein>
<evidence type="ECO:0000256" key="2">
    <source>
        <dbReference type="SAM" id="SignalP"/>
    </source>
</evidence>
<dbReference type="Proteomes" id="UP000030748">
    <property type="component" value="Unassembled WGS sequence"/>
</dbReference>
<feature type="chain" id="PRO_5001503804" description="Secreted protein" evidence="2">
    <location>
        <begin position="23"/>
        <end position="79"/>
    </location>
</feature>
<proteinExistence type="predicted"/>
<keyword evidence="4" id="KW-1185">Reference proteome</keyword>
<keyword evidence="2" id="KW-0732">Signal</keyword>